<reference evidence="2" key="1">
    <citation type="journal article" date="2020" name="Stud. Mycol.">
        <title>101 Dothideomycetes genomes: a test case for predicting lifestyles and emergence of pathogens.</title>
        <authorList>
            <person name="Haridas S."/>
            <person name="Albert R."/>
            <person name="Binder M."/>
            <person name="Bloem J."/>
            <person name="Labutti K."/>
            <person name="Salamov A."/>
            <person name="Andreopoulos B."/>
            <person name="Baker S."/>
            <person name="Barry K."/>
            <person name="Bills G."/>
            <person name="Bluhm B."/>
            <person name="Cannon C."/>
            <person name="Castanera R."/>
            <person name="Culley D."/>
            <person name="Daum C."/>
            <person name="Ezra D."/>
            <person name="Gonzalez J."/>
            <person name="Henrissat B."/>
            <person name="Kuo A."/>
            <person name="Liang C."/>
            <person name="Lipzen A."/>
            <person name="Lutzoni F."/>
            <person name="Magnuson J."/>
            <person name="Mondo S."/>
            <person name="Nolan M."/>
            <person name="Ohm R."/>
            <person name="Pangilinan J."/>
            <person name="Park H.-J."/>
            <person name="Ramirez L."/>
            <person name="Alfaro M."/>
            <person name="Sun H."/>
            <person name="Tritt A."/>
            <person name="Yoshinaga Y."/>
            <person name="Zwiers L.-H."/>
            <person name="Turgeon B."/>
            <person name="Goodwin S."/>
            <person name="Spatafora J."/>
            <person name="Crous P."/>
            <person name="Grigoriev I."/>
        </authorList>
    </citation>
    <scope>NUCLEOTIDE SEQUENCE</scope>
    <source>
        <strain evidence="2">CBS 121167</strain>
    </source>
</reference>
<proteinExistence type="predicted"/>
<feature type="domain" description="CHAT" evidence="1">
    <location>
        <begin position="318"/>
        <end position="521"/>
    </location>
</feature>
<dbReference type="EMBL" id="ML995638">
    <property type="protein sequence ID" value="KAF2135190.1"/>
    <property type="molecule type" value="Genomic_DNA"/>
</dbReference>
<dbReference type="Gene3D" id="1.25.40.10">
    <property type="entry name" value="Tetratricopeptide repeat domain"/>
    <property type="match status" value="1"/>
</dbReference>
<evidence type="ECO:0000313" key="2">
    <source>
        <dbReference type="EMBL" id="KAF2135190.1"/>
    </source>
</evidence>
<dbReference type="RefSeq" id="XP_033390909.1">
    <property type="nucleotide sequence ID" value="XM_033539512.1"/>
</dbReference>
<dbReference type="GeneID" id="54297008"/>
<dbReference type="AlphaFoldDB" id="A0A6A6AU22"/>
<dbReference type="InterPro" id="IPR024983">
    <property type="entry name" value="CHAT_dom"/>
</dbReference>
<protein>
    <recommendedName>
        <fullName evidence="1">CHAT domain-containing protein</fullName>
    </recommendedName>
</protein>
<keyword evidence="3" id="KW-1185">Reference proteome</keyword>
<gene>
    <name evidence="2" type="ORF">K452DRAFT_281871</name>
</gene>
<name>A0A6A6AU22_9PEZI</name>
<evidence type="ECO:0000313" key="3">
    <source>
        <dbReference type="Proteomes" id="UP000799438"/>
    </source>
</evidence>
<organism evidence="2 3">
    <name type="scientific">Aplosporella prunicola CBS 121167</name>
    <dbReference type="NCBI Taxonomy" id="1176127"/>
    <lineage>
        <taxon>Eukaryota</taxon>
        <taxon>Fungi</taxon>
        <taxon>Dikarya</taxon>
        <taxon>Ascomycota</taxon>
        <taxon>Pezizomycotina</taxon>
        <taxon>Dothideomycetes</taxon>
        <taxon>Dothideomycetes incertae sedis</taxon>
        <taxon>Botryosphaeriales</taxon>
        <taxon>Aplosporellaceae</taxon>
        <taxon>Aplosporella</taxon>
    </lineage>
</organism>
<dbReference type="Pfam" id="PF12770">
    <property type="entry name" value="CHAT"/>
    <property type="match status" value="1"/>
</dbReference>
<dbReference type="OrthoDB" id="9991317at2759"/>
<dbReference type="InterPro" id="IPR011990">
    <property type="entry name" value="TPR-like_helical_dom_sf"/>
</dbReference>
<feature type="non-terminal residue" evidence="2">
    <location>
        <position position="532"/>
    </location>
</feature>
<dbReference type="Proteomes" id="UP000799438">
    <property type="component" value="Unassembled WGS sequence"/>
</dbReference>
<evidence type="ECO:0000259" key="1">
    <source>
        <dbReference type="Pfam" id="PF12770"/>
    </source>
</evidence>
<sequence>MEAIVLRDEQDQRPYCQQLKAILWTIKYSYSDLIQVIGEQVDWILLHPIKVDHPDRSSRLNNLGSQFGRRFEQTGEIVDLNRAVEVADQAVESTPLDHPDRAVCLNNLGNLLETRFEWTKVRKDRNSALNLFKKGWECRTAPPLVRIILARFAGLTSTAAAITLEAGKDSYKALELLELGRGVIAGLLLELRTDISNLKLRRPALADEFDNTSWELRATQRHQANERFEKLIGEVRIQPGFERFLLPPTTDELTAAAHQGPTAYVNVSPYRCDAFLVEPDQIRALPLPDLSQRVLKEQLQELRPDRGSPRSTTQMESVLEWLWDAVALPILEALGFQSFIQDDNWPRIWWIPMGHLSLFPLHVAGRHVEKSTETVLDRVMSSYSPSIKAPLYGNQHSKKNVRHIGKENALLVSIQDTPGNSSLSFAAQEVAKIKELCPSMQLNPVELLQKSRKEIIRCLRTSKIFHFASHVYSDPVEPSQSSLLLSDWQESPLTIVDLRDQRLQENSPFLGYLSACSTGTNNAEQLADEAIH</sequence>
<accession>A0A6A6AU22</accession>